<accession>A0A6A6F3E1</accession>
<name>A0A6A6F3E1_9PEZI</name>
<dbReference type="AlphaFoldDB" id="A0A6A6F3E1"/>
<keyword evidence="2" id="KW-1185">Reference proteome</keyword>
<organism evidence="1 2">
    <name type="scientific">Cercospora zeae-maydis SCOH1-5</name>
    <dbReference type="NCBI Taxonomy" id="717836"/>
    <lineage>
        <taxon>Eukaryota</taxon>
        <taxon>Fungi</taxon>
        <taxon>Dikarya</taxon>
        <taxon>Ascomycota</taxon>
        <taxon>Pezizomycotina</taxon>
        <taxon>Dothideomycetes</taxon>
        <taxon>Dothideomycetidae</taxon>
        <taxon>Mycosphaerellales</taxon>
        <taxon>Mycosphaerellaceae</taxon>
        <taxon>Cercospora</taxon>
    </lineage>
</organism>
<evidence type="ECO:0000313" key="2">
    <source>
        <dbReference type="Proteomes" id="UP000799539"/>
    </source>
</evidence>
<gene>
    <name evidence="1" type="ORF">CERZMDRAFT_91603</name>
</gene>
<evidence type="ECO:0000313" key="1">
    <source>
        <dbReference type="EMBL" id="KAF2208445.1"/>
    </source>
</evidence>
<protein>
    <submittedName>
        <fullName evidence="1">Uncharacterized protein</fullName>
    </submittedName>
</protein>
<dbReference type="EMBL" id="ML992694">
    <property type="protein sequence ID" value="KAF2208445.1"/>
    <property type="molecule type" value="Genomic_DNA"/>
</dbReference>
<reference evidence="1" key="1">
    <citation type="journal article" date="2020" name="Stud. Mycol.">
        <title>101 Dothideomycetes genomes: a test case for predicting lifestyles and emergence of pathogens.</title>
        <authorList>
            <person name="Haridas S."/>
            <person name="Albert R."/>
            <person name="Binder M."/>
            <person name="Bloem J."/>
            <person name="Labutti K."/>
            <person name="Salamov A."/>
            <person name="Andreopoulos B."/>
            <person name="Baker S."/>
            <person name="Barry K."/>
            <person name="Bills G."/>
            <person name="Bluhm B."/>
            <person name="Cannon C."/>
            <person name="Castanera R."/>
            <person name="Culley D."/>
            <person name="Daum C."/>
            <person name="Ezra D."/>
            <person name="Gonzalez J."/>
            <person name="Henrissat B."/>
            <person name="Kuo A."/>
            <person name="Liang C."/>
            <person name="Lipzen A."/>
            <person name="Lutzoni F."/>
            <person name="Magnuson J."/>
            <person name="Mondo S."/>
            <person name="Nolan M."/>
            <person name="Ohm R."/>
            <person name="Pangilinan J."/>
            <person name="Park H.-J."/>
            <person name="Ramirez L."/>
            <person name="Alfaro M."/>
            <person name="Sun H."/>
            <person name="Tritt A."/>
            <person name="Yoshinaga Y."/>
            <person name="Zwiers L.-H."/>
            <person name="Turgeon B."/>
            <person name="Goodwin S."/>
            <person name="Spatafora J."/>
            <person name="Crous P."/>
            <person name="Grigoriev I."/>
        </authorList>
    </citation>
    <scope>NUCLEOTIDE SEQUENCE</scope>
    <source>
        <strain evidence="1">SCOH1-5</strain>
    </source>
</reference>
<sequence>MYPKEARQKATKNENKISHCLHGIDRVNCPVLFQSSCYCRSGGSASQVSSVWLVRRSCSRPIYLVIQRRWPNVPQRSRAKFT</sequence>
<dbReference type="Proteomes" id="UP000799539">
    <property type="component" value="Unassembled WGS sequence"/>
</dbReference>
<proteinExistence type="predicted"/>
<dbReference type="OrthoDB" id="5598057at2759"/>